<evidence type="ECO:0000259" key="2">
    <source>
        <dbReference type="Pfam" id="PF00155"/>
    </source>
</evidence>
<dbReference type="PANTHER" id="PTHR42691:SF1">
    <property type="entry name" value="ASPARTATE AMINOTRANSFERASE YHDR-RELATED"/>
    <property type="match status" value="1"/>
</dbReference>
<sequence>MLNETYRAMLNNKSVIRETFMYGRQRAAQIGSENVFDYSLGNPSVPCPPEFTEAMQTLLAQEEPVSLHGYCPSQGDPGFRTAVAAHLTETFGLPYAQKHIFPTTGAAGAIAHAIRAVTQPGDEVLTFAPYFPEYGPYVAGTGAVLRVVPPQAPTFQPNLDAFAQMLTEKVTCVLINTPNNPTGVVYSADTLTRMAAILTEKSAQYGHNIFLVSDEPYRDIVFDGKTVPYPAAFYPHTLTCFSYSKSLSLPGERLGYVAVRPGCEGEDILVDMMSQISRFTGHNCPPSIIQRAVSRCQKVTSDLSVYQTNMELLYEKLTALGFEVERPGGTFYIFPKALEEDANAFCQKAREFDLLLVPSDSFGVKGYVRLAYCIDTEKVKRSLPAFEKLADAYRK</sequence>
<dbReference type="Pfam" id="PF00155">
    <property type="entry name" value="Aminotran_1_2"/>
    <property type="match status" value="1"/>
</dbReference>
<dbReference type="InterPro" id="IPR004839">
    <property type="entry name" value="Aminotransferase_I/II_large"/>
</dbReference>
<protein>
    <recommendedName>
        <fullName evidence="1">Aminotransferase</fullName>
        <ecNumber evidence="1">2.6.1.-</ecNumber>
    </recommendedName>
</protein>
<reference evidence="3 4" key="1">
    <citation type="submission" date="2015-09" db="EMBL/GenBank/DDBJ databases">
        <authorList>
            <consortium name="Pathogen Informatics"/>
        </authorList>
    </citation>
    <scope>NUCLEOTIDE SEQUENCE [LARGE SCALE GENOMIC DNA]</scope>
    <source>
        <strain evidence="3 4">2789STDY5834970</strain>
    </source>
</reference>
<keyword evidence="1 3" id="KW-0032">Aminotransferase</keyword>
<evidence type="ECO:0000256" key="1">
    <source>
        <dbReference type="RuleBase" id="RU000481"/>
    </source>
</evidence>
<proteinExistence type="inferred from homology"/>
<organism evidence="3 4">
    <name type="scientific">Faecalibacterium prausnitzii</name>
    <dbReference type="NCBI Taxonomy" id="853"/>
    <lineage>
        <taxon>Bacteria</taxon>
        <taxon>Bacillati</taxon>
        <taxon>Bacillota</taxon>
        <taxon>Clostridia</taxon>
        <taxon>Eubacteriales</taxon>
        <taxon>Oscillospiraceae</taxon>
        <taxon>Faecalibacterium</taxon>
    </lineage>
</organism>
<dbReference type="SUPFAM" id="SSF53383">
    <property type="entry name" value="PLP-dependent transferases"/>
    <property type="match status" value="1"/>
</dbReference>
<feature type="domain" description="Aminotransferase class I/classII large" evidence="2">
    <location>
        <begin position="37"/>
        <end position="382"/>
    </location>
</feature>
<dbReference type="GO" id="GO:0030170">
    <property type="term" value="F:pyridoxal phosphate binding"/>
    <property type="evidence" value="ECO:0007669"/>
    <property type="project" value="InterPro"/>
</dbReference>
<keyword evidence="1 3" id="KW-0808">Transferase</keyword>
<dbReference type="PANTHER" id="PTHR42691">
    <property type="entry name" value="ASPARTATE AMINOTRANSFERASE YHDR-RELATED"/>
    <property type="match status" value="1"/>
</dbReference>
<dbReference type="InterPro" id="IPR015421">
    <property type="entry name" value="PyrdxlP-dep_Trfase_major"/>
</dbReference>
<comment type="cofactor">
    <cofactor evidence="1">
        <name>pyridoxal 5'-phosphate</name>
        <dbReference type="ChEBI" id="CHEBI:597326"/>
    </cofactor>
</comment>
<dbReference type="PROSITE" id="PS00105">
    <property type="entry name" value="AA_TRANSFER_CLASS_1"/>
    <property type="match status" value="1"/>
</dbReference>
<dbReference type="NCBIfam" id="NF005305">
    <property type="entry name" value="PRK06836.1"/>
    <property type="match status" value="1"/>
</dbReference>
<dbReference type="RefSeq" id="WP_055186496.1">
    <property type="nucleotide sequence ID" value="NZ_CYXN01000020.1"/>
</dbReference>
<dbReference type="EC" id="2.6.1.-" evidence="1"/>
<dbReference type="Gene3D" id="3.40.640.10">
    <property type="entry name" value="Type I PLP-dependent aspartate aminotransferase-like (Major domain)"/>
    <property type="match status" value="1"/>
</dbReference>
<gene>
    <name evidence="3" type="primary">aspC</name>
    <name evidence="3" type="ORF">ERS852582_02117</name>
</gene>
<dbReference type="EMBL" id="CYXN01000020">
    <property type="protein sequence ID" value="CUN14048.1"/>
    <property type="molecule type" value="Genomic_DNA"/>
</dbReference>
<dbReference type="InterPro" id="IPR015424">
    <property type="entry name" value="PyrdxlP-dep_Trfase"/>
</dbReference>
<dbReference type="GO" id="GO:0008483">
    <property type="term" value="F:transaminase activity"/>
    <property type="evidence" value="ECO:0007669"/>
    <property type="project" value="UniProtKB-KW"/>
</dbReference>
<evidence type="ECO:0000313" key="4">
    <source>
        <dbReference type="Proteomes" id="UP000095649"/>
    </source>
</evidence>
<dbReference type="AlphaFoldDB" id="A0A173UKF9"/>
<dbReference type="InterPro" id="IPR004838">
    <property type="entry name" value="NHTrfase_class1_PyrdxlP-BS"/>
</dbReference>
<comment type="similarity">
    <text evidence="1">Belongs to the class-I pyridoxal-phosphate-dependent aminotransferase family.</text>
</comment>
<accession>A0A173UKF9</accession>
<dbReference type="CDD" id="cd00609">
    <property type="entry name" value="AAT_like"/>
    <property type="match status" value="1"/>
</dbReference>
<dbReference type="OrthoDB" id="9802328at2"/>
<dbReference type="Proteomes" id="UP000095649">
    <property type="component" value="Unassembled WGS sequence"/>
</dbReference>
<evidence type="ECO:0000313" key="3">
    <source>
        <dbReference type="EMBL" id="CUN14048.1"/>
    </source>
</evidence>
<name>A0A173UKF9_9FIRM</name>